<dbReference type="InterPro" id="IPR019741">
    <property type="entry name" value="Galactokinase_CS"/>
</dbReference>
<name>A0A1D1V1U1_RAMVA</name>
<reference evidence="12 13" key="1">
    <citation type="journal article" date="2016" name="Nat. Commun.">
        <title>Extremotolerant tardigrade genome and improved radiotolerance of human cultured cells by tardigrade-unique protein.</title>
        <authorList>
            <person name="Hashimoto T."/>
            <person name="Horikawa D.D."/>
            <person name="Saito Y."/>
            <person name="Kuwahara H."/>
            <person name="Kozuka-Hata H."/>
            <person name="Shin-I T."/>
            <person name="Minakuchi Y."/>
            <person name="Ohishi K."/>
            <person name="Motoyama A."/>
            <person name="Aizu T."/>
            <person name="Enomoto A."/>
            <person name="Kondo K."/>
            <person name="Tanaka S."/>
            <person name="Hara Y."/>
            <person name="Koshikawa S."/>
            <person name="Sagara H."/>
            <person name="Miura T."/>
            <person name="Yokobori S."/>
            <person name="Miyagawa K."/>
            <person name="Suzuki Y."/>
            <person name="Kubo T."/>
            <person name="Oyama M."/>
            <person name="Kohara Y."/>
            <person name="Fujiyama A."/>
            <person name="Arakawa K."/>
            <person name="Katayama T."/>
            <person name="Toyoda A."/>
            <person name="Kunieda T."/>
        </authorList>
    </citation>
    <scope>NUCLEOTIDE SEQUENCE [LARGE SCALE GENOMIC DNA]</scope>
    <source>
        <strain evidence="12 13">YOKOZUNA-1</strain>
    </source>
</reference>
<comment type="similarity">
    <text evidence="1">Belongs to the GHMP kinase family. GalK subfamily.</text>
</comment>
<dbReference type="PROSITE" id="PS00627">
    <property type="entry name" value="GHMP_KINASES_ATP"/>
    <property type="match status" value="1"/>
</dbReference>
<gene>
    <name evidence="12" type="primary">RvY_05783</name>
    <name evidence="12" type="synonym">RvY_05783.1</name>
    <name evidence="12" type="ORF">RvY_05783-1</name>
</gene>
<accession>A0A1D1V1U1</accession>
<dbReference type="PRINTS" id="PR00473">
    <property type="entry name" value="GALCTOKINASE"/>
</dbReference>
<dbReference type="GO" id="GO:0006012">
    <property type="term" value="P:galactose metabolic process"/>
    <property type="evidence" value="ECO:0007669"/>
    <property type="project" value="InterPro"/>
</dbReference>
<keyword evidence="8" id="KW-0119">Carbohydrate metabolism</keyword>
<comment type="caution">
    <text evidence="12">The sequence shown here is derived from an EMBL/GenBank/DDBJ whole genome shotgun (WGS) entry which is preliminary data.</text>
</comment>
<dbReference type="PANTHER" id="PTHR10457">
    <property type="entry name" value="MEVALONATE KINASE/GALACTOKINASE"/>
    <property type="match status" value="1"/>
</dbReference>
<keyword evidence="3" id="KW-0479">Metal-binding</keyword>
<dbReference type="GO" id="GO:0004335">
    <property type="term" value="F:galactokinase activity"/>
    <property type="evidence" value="ECO:0007669"/>
    <property type="project" value="InterPro"/>
</dbReference>
<dbReference type="FunFam" id="3.30.230.10:FF:000040">
    <property type="entry name" value="Galactokinase 1"/>
    <property type="match status" value="1"/>
</dbReference>
<dbReference type="PRINTS" id="PR00959">
    <property type="entry name" value="MEVGALKINASE"/>
</dbReference>
<protein>
    <recommendedName>
        <fullName evidence="14">Galactokinase</fullName>
    </recommendedName>
</protein>
<dbReference type="FunFam" id="3.30.70.890:FF:000001">
    <property type="entry name" value="Galactokinase"/>
    <property type="match status" value="1"/>
</dbReference>
<dbReference type="GO" id="GO:0046872">
    <property type="term" value="F:metal ion binding"/>
    <property type="evidence" value="ECO:0007669"/>
    <property type="project" value="UniProtKB-KW"/>
</dbReference>
<dbReference type="GO" id="GO:0005829">
    <property type="term" value="C:cytosol"/>
    <property type="evidence" value="ECO:0007669"/>
    <property type="project" value="TreeGrafter"/>
</dbReference>
<evidence type="ECO:0000313" key="12">
    <source>
        <dbReference type="EMBL" id="GAU93922.1"/>
    </source>
</evidence>
<evidence type="ECO:0000256" key="7">
    <source>
        <dbReference type="ARBA" id="ARBA00022842"/>
    </source>
</evidence>
<dbReference type="InterPro" id="IPR019539">
    <property type="entry name" value="GalKase_N"/>
</dbReference>
<dbReference type="AlphaFoldDB" id="A0A1D1V1U1"/>
<keyword evidence="2" id="KW-0808">Transferase</keyword>
<evidence type="ECO:0000259" key="11">
    <source>
        <dbReference type="Pfam" id="PF10509"/>
    </source>
</evidence>
<keyword evidence="5" id="KW-0418">Kinase</keyword>
<evidence type="ECO:0000259" key="9">
    <source>
        <dbReference type="Pfam" id="PF00288"/>
    </source>
</evidence>
<feature type="domain" description="Galactokinase N-terminal" evidence="11">
    <location>
        <begin position="25"/>
        <end position="73"/>
    </location>
</feature>
<organism evidence="12 13">
    <name type="scientific">Ramazzottius varieornatus</name>
    <name type="common">Water bear</name>
    <name type="synonym">Tardigrade</name>
    <dbReference type="NCBI Taxonomy" id="947166"/>
    <lineage>
        <taxon>Eukaryota</taxon>
        <taxon>Metazoa</taxon>
        <taxon>Ecdysozoa</taxon>
        <taxon>Tardigrada</taxon>
        <taxon>Eutardigrada</taxon>
        <taxon>Parachela</taxon>
        <taxon>Hypsibioidea</taxon>
        <taxon>Ramazzottiidae</taxon>
        <taxon>Ramazzottius</taxon>
    </lineage>
</organism>
<dbReference type="SUPFAM" id="SSF55060">
    <property type="entry name" value="GHMP Kinase, C-terminal domain"/>
    <property type="match status" value="1"/>
</dbReference>
<evidence type="ECO:0000256" key="4">
    <source>
        <dbReference type="ARBA" id="ARBA00022741"/>
    </source>
</evidence>
<feature type="domain" description="GHMP kinase C-terminal" evidence="10">
    <location>
        <begin position="300"/>
        <end position="368"/>
    </location>
</feature>
<keyword evidence="6" id="KW-0067">ATP-binding</keyword>
<evidence type="ECO:0008006" key="14">
    <source>
        <dbReference type="Google" id="ProtNLM"/>
    </source>
</evidence>
<evidence type="ECO:0000256" key="2">
    <source>
        <dbReference type="ARBA" id="ARBA00022679"/>
    </source>
</evidence>
<evidence type="ECO:0000259" key="10">
    <source>
        <dbReference type="Pfam" id="PF08544"/>
    </source>
</evidence>
<keyword evidence="13" id="KW-1185">Reference proteome</keyword>
<proteinExistence type="inferred from homology"/>
<dbReference type="OrthoDB" id="275179at2759"/>
<evidence type="ECO:0000313" key="13">
    <source>
        <dbReference type="Proteomes" id="UP000186922"/>
    </source>
</evidence>
<feature type="domain" description="GHMP kinase N-terminal" evidence="9">
    <location>
        <begin position="113"/>
        <end position="203"/>
    </location>
</feature>
<dbReference type="STRING" id="947166.A0A1D1V1U1"/>
<sequence>MAKDGHSDVVTAPEVDSLIEQAKAAFLKKFGRPAEYCGIAPGRVNLIGEHTDYNDGYVLPVALPNVTVVVGSPKLTPGPSRVATLSDQVGDPKEEVIEARPKPPTAKSAGWANYVKGVVANFNGQLGVIQPFEALITTSVPIGGGLSSSASLEVATYMFLAAMTKQMLHINYRNVAKACQTAEHQFAHMPCGIMDQMISCLGKPGTAMLLDCRSLETEFVPLDDPEVVILITNSNVKHKLTGSEYPTRKASCVNAAKLFGLPSLRELDMKRLKERQKDMDEEMFRRVRHVVTEIRRTKEAAEALKAKNYTEVGRLMNESHVSMRDDFEISTPELDQLVAAAQTVPEVYGSRMTGGGFGGCTVTLVKSSGLHKAIDVMRVKQGSLSIFTSGCFKFVRTLRSYIGDICRKSNLLYLPARFWMQRHGTPDVIFSLSEQKFAVNLDMANRFSM</sequence>
<dbReference type="SUPFAM" id="SSF54211">
    <property type="entry name" value="Ribosomal protein S5 domain 2-like"/>
    <property type="match status" value="1"/>
</dbReference>
<dbReference type="PIRSF" id="PIRSF000530">
    <property type="entry name" value="Galactokinase"/>
    <property type="match status" value="1"/>
</dbReference>
<dbReference type="InterPro" id="IPR020568">
    <property type="entry name" value="Ribosomal_Su5_D2-typ_SF"/>
</dbReference>
<dbReference type="Pfam" id="PF00288">
    <property type="entry name" value="GHMP_kinases_N"/>
    <property type="match status" value="1"/>
</dbReference>
<dbReference type="GO" id="GO:0005524">
    <property type="term" value="F:ATP binding"/>
    <property type="evidence" value="ECO:0007669"/>
    <property type="project" value="UniProtKB-KW"/>
</dbReference>
<evidence type="ECO:0000256" key="8">
    <source>
        <dbReference type="ARBA" id="ARBA00023277"/>
    </source>
</evidence>
<dbReference type="NCBIfam" id="TIGR00131">
    <property type="entry name" value="gal_kin"/>
    <property type="match status" value="1"/>
</dbReference>
<dbReference type="InterPro" id="IPR006206">
    <property type="entry name" value="Mevalonate/galactokinase"/>
</dbReference>
<keyword evidence="7" id="KW-0460">Magnesium</keyword>
<dbReference type="Pfam" id="PF08544">
    <property type="entry name" value="GHMP_kinases_C"/>
    <property type="match status" value="1"/>
</dbReference>
<dbReference type="InterPro" id="IPR036554">
    <property type="entry name" value="GHMP_kinase_C_sf"/>
</dbReference>
<evidence type="ECO:0000256" key="5">
    <source>
        <dbReference type="ARBA" id="ARBA00022777"/>
    </source>
</evidence>
<dbReference type="PANTHER" id="PTHR10457:SF7">
    <property type="entry name" value="GALACTOKINASE-RELATED"/>
    <property type="match status" value="1"/>
</dbReference>
<dbReference type="InterPro" id="IPR000705">
    <property type="entry name" value="Galactokinase"/>
</dbReference>
<evidence type="ECO:0000256" key="3">
    <source>
        <dbReference type="ARBA" id="ARBA00022723"/>
    </source>
</evidence>
<dbReference type="EMBL" id="BDGG01000002">
    <property type="protein sequence ID" value="GAU93922.1"/>
    <property type="molecule type" value="Genomic_DNA"/>
</dbReference>
<dbReference type="InterPro" id="IPR013750">
    <property type="entry name" value="GHMP_kinase_C_dom"/>
</dbReference>
<dbReference type="PROSITE" id="PS00106">
    <property type="entry name" value="GALACTOKINASE"/>
    <property type="match status" value="1"/>
</dbReference>
<dbReference type="Pfam" id="PF10509">
    <property type="entry name" value="GalKase_gal_bdg"/>
    <property type="match status" value="1"/>
</dbReference>
<dbReference type="InterPro" id="IPR014721">
    <property type="entry name" value="Ribsml_uS5_D2-typ_fold_subgr"/>
</dbReference>
<evidence type="ECO:0000256" key="6">
    <source>
        <dbReference type="ARBA" id="ARBA00022840"/>
    </source>
</evidence>
<dbReference type="Gene3D" id="3.30.70.890">
    <property type="entry name" value="GHMP kinase, C-terminal domain"/>
    <property type="match status" value="1"/>
</dbReference>
<keyword evidence="4" id="KW-0547">Nucleotide-binding</keyword>
<dbReference type="Gene3D" id="3.30.230.10">
    <property type="match status" value="1"/>
</dbReference>
<dbReference type="InterPro" id="IPR006203">
    <property type="entry name" value="GHMP_knse_ATP-bd_CS"/>
</dbReference>
<dbReference type="Proteomes" id="UP000186922">
    <property type="component" value="Unassembled WGS sequence"/>
</dbReference>
<dbReference type="InterPro" id="IPR006204">
    <property type="entry name" value="GHMP_kinase_N_dom"/>
</dbReference>
<evidence type="ECO:0000256" key="1">
    <source>
        <dbReference type="ARBA" id="ARBA00006566"/>
    </source>
</evidence>